<keyword evidence="2" id="KW-0732">Signal</keyword>
<dbReference type="GO" id="GO:0016810">
    <property type="term" value="F:hydrolase activity, acting on carbon-nitrogen (but not peptide) bonds"/>
    <property type="evidence" value="ECO:0007669"/>
    <property type="project" value="InterPro"/>
</dbReference>
<organism evidence="4 5">
    <name type="scientific">Leptospira santarosai serovar Arenal str. MAVJ 401</name>
    <dbReference type="NCBI Taxonomy" id="1049976"/>
    <lineage>
        <taxon>Bacteria</taxon>
        <taxon>Pseudomonadati</taxon>
        <taxon>Spirochaetota</taxon>
        <taxon>Spirochaetia</taxon>
        <taxon>Leptospirales</taxon>
        <taxon>Leptospiraceae</taxon>
        <taxon>Leptospira</taxon>
    </lineage>
</organism>
<evidence type="ECO:0000313" key="4">
    <source>
        <dbReference type="EMBL" id="EMN20610.1"/>
    </source>
</evidence>
<dbReference type="PANTHER" id="PTHR34216:SF3">
    <property type="entry name" value="POLY-BETA-1,6-N-ACETYL-D-GLUCOSAMINE N-DEACETYLASE"/>
    <property type="match status" value="1"/>
</dbReference>
<dbReference type="InterPro" id="IPR002509">
    <property type="entry name" value="NODB_dom"/>
</dbReference>
<dbReference type="InterPro" id="IPR051398">
    <property type="entry name" value="Polysacch_Deacetylase"/>
</dbReference>
<accession>M6JM15</accession>
<evidence type="ECO:0000256" key="1">
    <source>
        <dbReference type="ARBA" id="ARBA00004613"/>
    </source>
</evidence>
<comment type="subcellular location">
    <subcellularLocation>
        <location evidence="1">Secreted</location>
    </subcellularLocation>
</comment>
<dbReference type="SUPFAM" id="SSF88713">
    <property type="entry name" value="Glycoside hydrolase/deacetylase"/>
    <property type="match status" value="1"/>
</dbReference>
<dbReference type="EMBL" id="AHMU02000065">
    <property type="protein sequence ID" value="EMN20610.1"/>
    <property type="molecule type" value="Genomic_DNA"/>
</dbReference>
<dbReference type="PANTHER" id="PTHR34216">
    <property type="match status" value="1"/>
</dbReference>
<proteinExistence type="predicted"/>
<comment type="caution">
    <text evidence="4">The sequence shown here is derived from an EMBL/GenBank/DDBJ whole genome shotgun (WGS) entry which is preliminary data.</text>
</comment>
<dbReference type="Proteomes" id="UP000012106">
    <property type="component" value="Unassembled WGS sequence"/>
</dbReference>
<sequence>MNDVAHGIMFHHFHDEDKHIKSQGSISGEEFRNILLWLQRDFNIISAMEWFEKSKLQKLKKNDICITFDDNLLCQYTIALPILEELDIKAFWFIYSSPLIGVQEKLEIYRYFRSAKFNTVNDFYHSFGRIINESEYAGEVENKLKLLDTDQYLSAFPFYSIEDKIFRYTRDYILGRDRYYVLMDTMISQMGMDIKEISSTLWNTSSNLKYLDRTGHVIGLHSHTHPTHLSSLSYNQQLEEYNENLHILESIVSRKIFSMSHPCNSYNEDTINILKSMNINFGFRANMERGYSSTLEYPRIDHALLMNQVS</sequence>
<reference evidence="4 5" key="1">
    <citation type="submission" date="2013-01" db="EMBL/GenBank/DDBJ databases">
        <authorList>
            <person name="Harkins D.M."/>
            <person name="Durkin A.S."/>
            <person name="Brinkac L.M."/>
            <person name="Haft D.H."/>
            <person name="Selengut J.D."/>
            <person name="Sanka R."/>
            <person name="DePew J."/>
            <person name="Purushe J."/>
            <person name="Hartskeerl R.A."/>
            <person name="Ahmed A."/>
            <person name="van der Linden H."/>
            <person name="Goris M.G.A."/>
            <person name="Vinetz J.M."/>
            <person name="Sutton G.G."/>
            <person name="Nierman W.C."/>
            <person name="Fouts D.E."/>
        </authorList>
    </citation>
    <scope>NUCLEOTIDE SEQUENCE [LARGE SCALE GENOMIC DNA]</scope>
    <source>
        <strain evidence="4 5">MAVJ 401</strain>
    </source>
</reference>
<evidence type="ECO:0000313" key="5">
    <source>
        <dbReference type="Proteomes" id="UP000012106"/>
    </source>
</evidence>
<dbReference type="GO" id="GO:0005576">
    <property type="term" value="C:extracellular region"/>
    <property type="evidence" value="ECO:0007669"/>
    <property type="project" value="UniProtKB-SubCell"/>
</dbReference>
<name>M6JM15_9LEPT</name>
<evidence type="ECO:0000259" key="3">
    <source>
        <dbReference type="Pfam" id="PF01522"/>
    </source>
</evidence>
<dbReference type="Gene3D" id="3.20.20.370">
    <property type="entry name" value="Glycoside hydrolase/deacetylase"/>
    <property type="match status" value="1"/>
</dbReference>
<gene>
    <name evidence="4" type="ORF">LEP1GSC063_3057</name>
</gene>
<dbReference type="CDD" id="cd10918">
    <property type="entry name" value="CE4_NodB_like_5s_6s"/>
    <property type="match status" value="1"/>
</dbReference>
<evidence type="ECO:0000256" key="2">
    <source>
        <dbReference type="ARBA" id="ARBA00022729"/>
    </source>
</evidence>
<dbReference type="InterPro" id="IPR011330">
    <property type="entry name" value="Glyco_hydro/deAcase_b/a-brl"/>
</dbReference>
<dbReference type="AlphaFoldDB" id="M6JM15"/>
<feature type="domain" description="NodB homology" evidence="3">
    <location>
        <begin position="206"/>
        <end position="280"/>
    </location>
</feature>
<protein>
    <submittedName>
        <fullName evidence="4">Polysaccharide deacetylase</fullName>
    </submittedName>
</protein>
<dbReference type="Pfam" id="PF01522">
    <property type="entry name" value="Polysacc_deac_1"/>
    <property type="match status" value="1"/>
</dbReference>
<dbReference type="GO" id="GO:0005975">
    <property type="term" value="P:carbohydrate metabolic process"/>
    <property type="evidence" value="ECO:0007669"/>
    <property type="project" value="InterPro"/>
</dbReference>